<dbReference type="InterPro" id="IPR027417">
    <property type="entry name" value="P-loop_NTPase"/>
</dbReference>
<evidence type="ECO:0000256" key="2">
    <source>
        <dbReference type="ARBA" id="ARBA00005417"/>
    </source>
</evidence>
<dbReference type="STRING" id="1827387.A4S15_03785"/>
<evidence type="ECO:0000256" key="1">
    <source>
        <dbReference type="ARBA" id="ARBA00004651"/>
    </source>
</evidence>
<evidence type="ECO:0000256" key="8">
    <source>
        <dbReference type="ARBA" id="ARBA00024725"/>
    </source>
</evidence>
<keyword evidence="5 12" id="KW-0067">ATP-binding</keyword>
<reference evidence="12 13" key="1">
    <citation type="journal article" date="2017" name="Water Res.">
        <title>Comammox in drinking water systems.</title>
        <authorList>
            <person name="Wang Y."/>
            <person name="Ma L."/>
            <person name="Mao Y."/>
            <person name="Jiang X."/>
            <person name="Xia Y."/>
            <person name="Yu K."/>
            <person name="Li B."/>
            <person name="Zhang T."/>
        </authorList>
    </citation>
    <scope>NUCLEOTIDE SEQUENCE [LARGE SCALE GENOMIC DNA]</scope>
    <source>
        <strain evidence="12">SG_bin8</strain>
    </source>
</reference>
<dbReference type="InterPro" id="IPR036640">
    <property type="entry name" value="ABC1_TM_sf"/>
</dbReference>
<evidence type="ECO:0000256" key="7">
    <source>
        <dbReference type="ARBA" id="ARBA00023136"/>
    </source>
</evidence>
<evidence type="ECO:0000256" key="4">
    <source>
        <dbReference type="ARBA" id="ARBA00022741"/>
    </source>
</evidence>
<comment type="caution">
    <text evidence="12">The sequence shown here is derived from an EMBL/GenBank/DDBJ whole genome shotgun (WGS) entry which is preliminary data.</text>
</comment>
<evidence type="ECO:0000259" key="11">
    <source>
        <dbReference type="PROSITE" id="PS50929"/>
    </source>
</evidence>
<evidence type="ECO:0000256" key="3">
    <source>
        <dbReference type="ARBA" id="ARBA00022692"/>
    </source>
</evidence>
<dbReference type="PANTHER" id="PTHR43394">
    <property type="entry name" value="ATP-DEPENDENT PERMEASE MDL1, MITOCHONDRIAL"/>
    <property type="match status" value="1"/>
</dbReference>
<dbReference type="GO" id="GO:0005524">
    <property type="term" value="F:ATP binding"/>
    <property type="evidence" value="ECO:0007669"/>
    <property type="project" value="UniProtKB-KW"/>
</dbReference>
<sequence length="616" mass="66760">MLSRFFAWFEQRIDPFAPFDDKVTPPARVGAFIWHYIAPFRGLVAVNFAFALAIGVMESGMILLAGRFVDLLVSSQPADILITHGAILAGLALFVAIVRPALMILGEVVLNQALVTPIYSRVRWRTHLYTLGHSLNYFQSDFAGRLANRVMQSGPAIQAVTLETLDNMAYVVIYVVVAFVAFTNINMVFGLPILAWAIAYSLLLRHFVPRAVALSAKQSEARSALLGRIVDSYTNILTVKLFARDHQERSAVKAAIERHTRLGLDTLRLLTIAVSVLILLNTLLLLSTGTLSLSLWREGAMSVGEAGAALAMVMRLNDMSRWVMHLVRSIFENVGTVQESMDTIAKPHTLVDAPAAGELAVPRGEIVFDNVTFHYGKGKGIIDHLNLRIAPGEKVGIVGPSGAGKSTIVSLMLRLHEVEGGAIRIDGQDIAGVRQESLRRSIGVVTQDNALLHRSIEENIRYGRTEAGEHEIIAAAKAAQAHDFILGLGDKDGNAGYAARVGERGVKLSGGQRQRIAIARILLKNAPILVLDEATSALDSEIEAAIQSSLADLMHGKTAMVIAHRLSTIAALDRLVVMDDGRIVEEGTHADLIHRGGLYARLWARQSGGFLGLAAA</sequence>
<feature type="transmembrane region" description="Helical" evidence="9">
    <location>
        <begin position="81"/>
        <end position="102"/>
    </location>
</feature>
<dbReference type="FunFam" id="3.40.50.300:FF:000218">
    <property type="entry name" value="Multidrug ABC transporter ATP-binding protein"/>
    <property type="match status" value="1"/>
</dbReference>
<protein>
    <submittedName>
        <fullName evidence="12">Multidrug ABC transporter ATP-binding protein</fullName>
    </submittedName>
</protein>
<comment type="similarity">
    <text evidence="2">Belongs to the ABC transporter superfamily.</text>
</comment>
<name>A0A1W9I5K9_9HYPH</name>
<gene>
    <name evidence="12" type="ORF">A4S15_03785</name>
</gene>
<dbReference type="Pfam" id="PF00005">
    <property type="entry name" value="ABC_tran"/>
    <property type="match status" value="1"/>
</dbReference>
<keyword evidence="6 9" id="KW-1133">Transmembrane helix</keyword>
<keyword evidence="3 9" id="KW-0812">Transmembrane</keyword>
<dbReference type="Pfam" id="PF00664">
    <property type="entry name" value="ABC_membrane"/>
    <property type="match status" value="1"/>
</dbReference>
<feature type="transmembrane region" description="Helical" evidence="9">
    <location>
        <begin position="48"/>
        <end position="69"/>
    </location>
</feature>
<dbReference type="InterPro" id="IPR011527">
    <property type="entry name" value="ABC1_TM_dom"/>
</dbReference>
<dbReference type="InterPro" id="IPR017871">
    <property type="entry name" value="ABC_transporter-like_CS"/>
</dbReference>
<evidence type="ECO:0000259" key="10">
    <source>
        <dbReference type="PROSITE" id="PS50893"/>
    </source>
</evidence>
<keyword evidence="4" id="KW-0547">Nucleotide-binding</keyword>
<feature type="domain" description="ABC transporter" evidence="10">
    <location>
        <begin position="366"/>
        <end position="605"/>
    </location>
</feature>
<dbReference type="PROSITE" id="PS50893">
    <property type="entry name" value="ABC_TRANSPORTER_2"/>
    <property type="match status" value="1"/>
</dbReference>
<comment type="subcellular location">
    <subcellularLocation>
        <location evidence="1">Cell membrane</location>
        <topology evidence="1">Multi-pass membrane protein</topology>
    </subcellularLocation>
</comment>
<dbReference type="InterPro" id="IPR003593">
    <property type="entry name" value="AAA+_ATPase"/>
</dbReference>
<dbReference type="GO" id="GO:0005886">
    <property type="term" value="C:plasma membrane"/>
    <property type="evidence" value="ECO:0007669"/>
    <property type="project" value="UniProtKB-SubCell"/>
</dbReference>
<dbReference type="GO" id="GO:0016887">
    <property type="term" value="F:ATP hydrolysis activity"/>
    <property type="evidence" value="ECO:0007669"/>
    <property type="project" value="InterPro"/>
</dbReference>
<dbReference type="Gene3D" id="3.40.50.300">
    <property type="entry name" value="P-loop containing nucleotide triphosphate hydrolases"/>
    <property type="match status" value="1"/>
</dbReference>
<dbReference type="SMART" id="SM00382">
    <property type="entry name" value="AAA"/>
    <property type="match status" value="1"/>
</dbReference>
<dbReference type="InterPro" id="IPR039421">
    <property type="entry name" value="Type_1_exporter"/>
</dbReference>
<comment type="function">
    <text evidence="8">Part of an ABC transporter complex. Transmembrane domains (TMD) form a pore in the inner membrane and the ATP-binding domain (NBD) is responsible for energy generation.</text>
</comment>
<feature type="domain" description="ABC transmembrane type-1" evidence="11">
    <location>
        <begin position="48"/>
        <end position="332"/>
    </location>
</feature>
<dbReference type="PROSITE" id="PS50929">
    <property type="entry name" value="ABC_TM1F"/>
    <property type="match status" value="1"/>
</dbReference>
<evidence type="ECO:0000313" key="12">
    <source>
        <dbReference type="EMBL" id="OQW54724.1"/>
    </source>
</evidence>
<accession>A0A1W9I5K9</accession>
<evidence type="ECO:0000256" key="6">
    <source>
        <dbReference type="ARBA" id="ARBA00022989"/>
    </source>
</evidence>
<keyword evidence="7 9" id="KW-0472">Membrane</keyword>
<dbReference type="AlphaFoldDB" id="A0A1W9I5K9"/>
<evidence type="ECO:0000256" key="5">
    <source>
        <dbReference type="ARBA" id="ARBA00022840"/>
    </source>
</evidence>
<dbReference type="Gene3D" id="1.20.1560.10">
    <property type="entry name" value="ABC transporter type 1, transmembrane domain"/>
    <property type="match status" value="1"/>
</dbReference>
<dbReference type="SUPFAM" id="SSF52540">
    <property type="entry name" value="P-loop containing nucleoside triphosphate hydrolases"/>
    <property type="match status" value="1"/>
</dbReference>
<dbReference type="PROSITE" id="PS00211">
    <property type="entry name" value="ABC_TRANSPORTER_1"/>
    <property type="match status" value="1"/>
</dbReference>
<dbReference type="RefSeq" id="WP_376801493.1">
    <property type="nucleotide sequence ID" value="NZ_DBNB01000012.1"/>
</dbReference>
<feature type="transmembrane region" description="Helical" evidence="9">
    <location>
        <begin position="171"/>
        <end position="200"/>
    </location>
</feature>
<proteinExistence type="inferred from homology"/>
<evidence type="ECO:0000256" key="9">
    <source>
        <dbReference type="SAM" id="Phobius"/>
    </source>
</evidence>
<dbReference type="Proteomes" id="UP000192872">
    <property type="component" value="Unassembled WGS sequence"/>
</dbReference>
<feature type="transmembrane region" description="Helical" evidence="9">
    <location>
        <begin position="267"/>
        <end position="287"/>
    </location>
</feature>
<dbReference type="SUPFAM" id="SSF90123">
    <property type="entry name" value="ABC transporter transmembrane region"/>
    <property type="match status" value="1"/>
</dbReference>
<dbReference type="GO" id="GO:0015421">
    <property type="term" value="F:ABC-type oligopeptide transporter activity"/>
    <property type="evidence" value="ECO:0007669"/>
    <property type="project" value="TreeGrafter"/>
</dbReference>
<dbReference type="PANTHER" id="PTHR43394:SF1">
    <property type="entry name" value="ATP-BINDING CASSETTE SUB-FAMILY B MEMBER 10, MITOCHONDRIAL"/>
    <property type="match status" value="1"/>
</dbReference>
<organism evidence="12 13">
    <name type="scientific">Candidatus Raskinella chloraquaticus</name>
    <dbReference type="NCBI Taxonomy" id="1951219"/>
    <lineage>
        <taxon>Bacteria</taxon>
        <taxon>Pseudomonadati</taxon>
        <taxon>Pseudomonadota</taxon>
        <taxon>Alphaproteobacteria</taxon>
        <taxon>Hyphomicrobiales</taxon>
        <taxon>Phreatobacteraceae</taxon>
        <taxon>Candidatus Raskinella</taxon>
    </lineage>
</organism>
<dbReference type="EMBL" id="LWDL01000001">
    <property type="protein sequence ID" value="OQW54724.1"/>
    <property type="molecule type" value="Genomic_DNA"/>
</dbReference>
<dbReference type="InterPro" id="IPR003439">
    <property type="entry name" value="ABC_transporter-like_ATP-bd"/>
</dbReference>
<evidence type="ECO:0000313" key="13">
    <source>
        <dbReference type="Proteomes" id="UP000192872"/>
    </source>
</evidence>